<dbReference type="RefSeq" id="WP_039423136.1">
    <property type="nucleotide sequence ID" value="NZ_JRAK01000011.1"/>
</dbReference>
<evidence type="ECO:0000313" key="18">
    <source>
        <dbReference type="EMBL" id="KGN94630.1"/>
    </source>
</evidence>
<evidence type="ECO:0000256" key="7">
    <source>
        <dbReference type="ARBA" id="ARBA00019179"/>
    </source>
</evidence>
<comment type="cofactor">
    <cofactor evidence="2">
        <name>Mg(2+)</name>
        <dbReference type="ChEBI" id="CHEBI:18420"/>
    </cofactor>
</comment>
<evidence type="ECO:0000256" key="5">
    <source>
        <dbReference type="ARBA" id="ARBA00007383"/>
    </source>
</evidence>
<evidence type="ECO:0000256" key="9">
    <source>
        <dbReference type="ARBA" id="ARBA00022722"/>
    </source>
</evidence>
<name>A0A0A2FWZ0_9PORP</name>
<dbReference type="SUPFAM" id="SSF53098">
    <property type="entry name" value="Ribonuclease H-like"/>
    <property type="match status" value="1"/>
</dbReference>
<comment type="cofactor">
    <cofactor evidence="14 15">
        <name>Mn(2+)</name>
        <dbReference type="ChEBI" id="CHEBI:29035"/>
    </cofactor>
    <cofactor evidence="14 15">
        <name>Mg(2+)</name>
        <dbReference type="ChEBI" id="CHEBI:18420"/>
    </cofactor>
    <text evidence="14 15">Manganese or magnesium. Binds 1 divalent metal ion per monomer in the absence of substrate. May bind a second metal ion after substrate binding.</text>
</comment>
<dbReference type="CDD" id="cd07182">
    <property type="entry name" value="RNase_HII_bacteria_HII_like"/>
    <property type="match status" value="1"/>
</dbReference>
<dbReference type="NCBIfam" id="NF000595">
    <property type="entry name" value="PRK00015.1-3"/>
    <property type="match status" value="1"/>
</dbReference>
<dbReference type="InterPro" id="IPR012337">
    <property type="entry name" value="RNaseH-like_sf"/>
</dbReference>
<evidence type="ECO:0000256" key="11">
    <source>
        <dbReference type="ARBA" id="ARBA00022759"/>
    </source>
</evidence>
<feature type="binding site" evidence="14 15">
    <location>
        <position position="18"/>
    </location>
    <ligand>
        <name>a divalent metal cation</name>
        <dbReference type="ChEBI" id="CHEBI:60240"/>
    </ligand>
</feature>
<evidence type="ECO:0000256" key="2">
    <source>
        <dbReference type="ARBA" id="ARBA00001946"/>
    </source>
</evidence>
<dbReference type="InterPro" id="IPR036397">
    <property type="entry name" value="RNaseH_sf"/>
</dbReference>
<reference evidence="18 19" key="1">
    <citation type="submission" date="2014-08" db="EMBL/GenBank/DDBJ databases">
        <title>Porphyromonas gulae strain:COT-052_OH3439 Genome sequencing.</title>
        <authorList>
            <person name="Wallis C."/>
            <person name="Deusch O."/>
            <person name="O'Flynn C."/>
            <person name="Davis I."/>
            <person name="Jospin G."/>
            <person name="Darling A.E."/>
            <person name="Coil D.A."/>
            <person name="Alexiev A."/>
            <person name="Horsfall A."/>
            <person name="Kirkwood N."/>
            <person name="Harris S."/>
            <person name="Eisen J.A."/>
        </authorList>
    </citation>
    <scope>NUCLEOTIDE SEQUENCE [LARGE SCALE GENOMIC DNA]</scope>
    <source>
        <strain evidence="19">COT-052 OH3439</strain>
    </source>
</reference>
<dbReference type="GO" id="GO:0043137">
    <property type="term" value="P:DNA replication, removal of RNA primer"/>
    <property type="evidence" value="ECO:0007669"/>
    <property type="project" value="TreeGrafter"/>
</dbReference>
<dbReference type="InterPro" id="IPR001352">
    <property type="entry name" value="RNase_HII/HIII"/>
</dbReference>
<accession>A0A0A2FWZ0</accession>
<dbReference type="GO" id="GO:0003723">
    <property type="term" value="F:RNA binding"/>
    <property type="evidence" value="ECO:0007669"/>
    <property type="project" value="UniProtKB-UniRule"/>
</dbReference>
<evidence type="ECO:0000256" key="3">
    <source>
        <dbReference type="ARBA" id="ARBA00004065"/>
    </source>
</evidence>
<dbReference type="InterPro" id="IPR022898">
    <property type="entry name" value="RNase_HII"/>
</dbReference>
<evidence type="ECO:0000256" key="10">
    <source>
        <dbReference type="ARBA" id="ARBA00022723"/>
    </source>
</evidence>
<dbReference type="InterPro" id="IPR024567">
    <property type="entry name" value="RNase_HII/HIII_dom"/>
</dbReference>
<evidence type="ECO:0000259" key="17">
    <source>
        <dbReference type="PROSITE" id="PS51975"/>
    </source>
</evidence>
<feature type="domain" description="RNase H type-2" evidence="17">
    <location>
        <begin position="11"/>
        <end position="201"/>
    </location>
</feature>
<evidence type="ECO:0000256" key="1">
    <source>
        <dbReference type="ARBA" id="ARBA00000077"/>
    </source>
</evidence>
<evidence type="ECO:0000256" key="15">
    <source>
        <dbReference type="PROSITE-ProRule" id="PRU01319"/>
    </source>
</evidence>
<dbReference type="PROSITE" id="PS51975">
    <property type="entry name" value="RNASE_H_2"/>
    <property type="match status" value="1"/>
</dbReference>
<dbReference type="GO" id="GO:0030145">
    <property type="term" value="F:manganese ion binding"/>
    <property type="evidence" value="ECO:0007669"/>
    <property type="project" value="UniProtKB-UniRule"/>
</dbReference>
<evidence type="ECO:0000256" key="13">
    <source>
        <dbReference type="ARBA" id="ARBA00023211"/>
    </source>
</evidence>
<feature type="binding site" evidence="14 15">
    <location>
        <position position="17"/>
    </location>
    <ligand>
        <name>a divalent metal cation</name>
        <dbReference type="ChEBI" id="CHEBI:60240"/>
    </ligand>
</feature>
<evidence type="ECO:0000256" key="6">
    <source>
        <dbReference type="ARBA" id="ARBA00012180"/>
    </source>
</evidence>
<evidence type="ECO:0000256" key="8">
    <source>
        <dbReference type="ARBA" id="ARBA00022490"/>
    </source>
</evidence>
<keyword evidence="13 14" id="KW-0464">Manganese</keyword>
<keyword evidence="19" id="KW-1185">Reference proteome</keyword>
<comment type="function">
    <text evidence="3 14 16">Endonuclease that specifically degrades the RNA of RNA-DNA hybrids.</text>
</comment>
<dbReference type="EMBL" id="JRAK01000011">
    <property type="protein sequence ID" value="KGN94630.1"/>
    <property type="molecule type" value="Genomic_DNA"/>
</dbReference>
<dbReference type="GO" id="GO:0005737">
    <property type="term" value="C:cytoplasm"/>
    <property type="evidence" value="ECO:0007669"/>
    <property type="project" value="UniProtKB-SubCell"/>
</dbReference>
<comment type="caution">
    <text evidence="18">The sequence shown here is derived from an EMBL/GenBank/DDBJ whole genome shotgun (WGS) entry which is preliminary data.</text>
</comment>
<dbReference type="PANTHER" id="PTHR10954">
    <property type="entry name" value="RIBONUCLEASE H2 SUBUNIT A"/>
    <property type="match status" value="1"/>
</dbReference>
<dbReference type="GO" id="GO:0032299">
    <property type="term" value="C:ribonuclease H2 complex"/>
    <property type="evidence" value="ECO:0007669"/>
    <property type="project" value="TreeGrafter"/>
</dbReference>
<keyword evidence="10 14" id="KW-0479">Metal-binding</keyword>
<dbReference type="Gene3D" id="3.30.420.10">
    <property type="entry name" value="Ribonuclease H-like superfamily/Ribonuclease H"/>
    <property type="match status" value="1"/>
</dbReference>
<feature type="binding site" evidence="14 15">
    <location>
        <position position="109"/>
    </location>
    <ligand>
        <name>a divalent metal cation</name>
        <dbReference type="ChEBI" id="CHEBI:60240"/>
    </ligand>
</feature>
<dbReference type="Pfam" id="PF01351">
    <property type="entry name" value="RNase_HII"/>
    <property type="match status" value="1"/>
</dbReference>
<evidence type="ECO:0000256" key="14">
    <source>
        <dbReference type="HAMAP-Rule" id="MF_00052"/>
    </source>
</evidence>
<evidence type="ECO:0000256" key="12">
    <source>
        <dbReference type="ARBA" id="ARBA00022801"/>
    </source>
</evidence>
<proteinExistence type="inferred from homology"/>
<keyword evidence="12 14" id="KW-0378">Hydrolase</keyword>
<protein>
    <recommendedName>
        <fullName evidence="7 14">Ribonuclease HII</fullName>
        <shortName evidence="14">RNase HII</shortName>
        <ecNumber evidence="6 14">3.1.26.4</ecNumber>
    </recommendedName>
</protein>
<comment type="subcellular location">
    <subcellularLocation>
        <location evidence="4 14">Cytoplasm</location>
    </subcellularLocation>
</comment>
<dbReference type="Proteomes" id="UP000030146">
    <property type="component" value="Unassembled WGS sequence"/>
</dbReference>
<dbReference type="PANTHER" id="PTHR10954:SF18">
    <property type="entry name" value="RIBONUCLEASE HII"/>
    <property type="match status" value="1"/>
</dbReference>
<organism evidence="18 19">
    <name type="scientific">Porphyromonas gulae</name>
    <dbReference type="NCBI Taxonomy" id="111105"/>
    <lineage>
        <taxon>Bacteria</taxon>
        <taxon>Pseudomonadati</taxon>
        <taxon>Bacteroidota</taxon>
        <taxon>Bacteroidia</taxon>
        <taxon>Bacteroidales</taxon>
        <taxon>Porphyromonadaceae</taxon>
        <taxon>Porphyromonas</taxon>
    </lineage>
</organism>
<dbReference type="GO" id="GO:0004523">
    <property type="term" value="F:RNA-DNA hybrid ribonuclease activity"/>
    <property type="evidence" value="ECO:0007669"/>
    <property type="project" value="UniProtKB-UniRule"/>
</dbReference>
<comment type="catalytic activity">
    <reaction evidence="1 14 15 16">
        <text>Endonucleolytic cleavage to 5'-phosphomonoester.</text>
        <dbReference type="EC" id="3.1.26.4"/>
    </reaction>
</comment>
<dbReference type="GO" id="GO:0006298">
    <property type="term" value="P:mismatch repair"/>
    <property type="evidence" value="ECO:0007669"/>
    <property type="project" value="TreeGrafter"/>
</dbReference>
<keyword evidence="8 14" id="KW-0963">Cytoplasm</keyword>
<comment type="similarity">
    <text evidence="5 14 16">Belongs to the RNase HII family.</text>
</comment>
<dbReference type="EC" id="3.1.26.4" evidence="6 14"/>
<dbReference type="AlphaFoldDB" id="A0A0A2FWZ0"/>
<sequence>MLLSRYIDDDLRECGCDEAGRGCLAGPVYAAAVILPADFSHPLLNDSKQLSEKQRYTLRPIIESEAIAWGIGILSAQEIDEINILRASFLAMHRAIEQLPFRPERLLIDGNRFDPFEQIPHHCIVGGDARYRSIAAASILAKTYRDDAMLLLNKDFPMYGWECNKGYPSPAHKSAIRRFGVSPHHRLTFRGVADADRPAAE</sequence>
<evidence type="ECO:0000256" key="4">
    <source>
        <dbReference type="ARBA" id="ARBA00004496"/>
    </source>
</evidence>
<evidence type="ECO:0000256" key="16">
    <source>
        <dbReference type="RuleBase" id="RU003515"/>
    </source>
</evidence>
<keyword evidence="9 14" id="KW-0540">Nuclease</keyword>
<dbReference type="HAMAP" id="MF_00052_B">
    <property type="entry name" value="RNase_HII_B"/>
    <property type="match status" value="1"/>
</dbReference>
<keyword evidence="11 14" id="KW-0255">Endonuclease</keyword>
<gene>
    <name evidence="14" type="primary">rnhB</name>
    <name evidence="18" type="ORF">HR15_00975</name>
</gene>
<evidence type="ECO:0000313" key="19">
    <source>
        <dbReference type="Proteomes" id="UP000030146"/>
    </source>
</evidence>